<dbReference type="Proteomes" id="UP001305779">
    <property type="component" value="Unassembled WGS sequence"/>
</dbReference>
<name>A0ABR0EGC7_ZASCE</name>
<evidence type="ECO:0000256" key="2">
    <source>
        <dbReference type="SAM" id="MobiDB-lite"/>
    </source>
</evidence>
<evidence type="ECO:0000256" key="1">
    <source>
        <dbReference type="SAM" id="Coils"/>
    </source>
</evidence>
<protein>
    <submittedName>
        <fullName evidence="3">Uncharacterized protein</fullName>
    </submittedName>
</protein>
<feature type="coiled-coil region" evidence="1">
    <location>
        <begin position="70"/>
        <end position="97"/>
    </location>
</feature>
<reference evidence="3 4" key="1">
    <citation type="journal article" date="2023" name="G3 (Bethesda)">
        <title>A chromosome-level genome assembly of Zasmidium syzygii isolated from banana leaves.</title>
        <authorList>
            <person name="van Westerhoven A.C."/>
            <person name="Mehrabi R."/>
            <person name="Talebi R."/>
            <person name="Steentjes M.B.F."/>
            <person name="Corcolon B."/>
            <person name="Chong P.A."/>
            <person name="Kema G.H.J."/>
            <person name="Seidl M.F."/>
        </authorList>
    </citation>
    <scope>NUCLEOTIDE SEQUENCE [LARGE SCALE GENOMIC DNA]</scope>
    <source>
        <strain evidence="3 4">P124</strain>
    </source>
</reference>
<evidence type="ECO:0000313" key="3">
    <source>
        <dbReference type="EMBL" id="KAK4500567.1"/>
    </source>
</evidence>
<feature type="region of interest" description="Disordered" evidence="2">
    <location>
        <begin position="137"/>
        <end position="205"/>
    </location>
</feature>
<keyword evidence="4" id="KW-1185">Reference proteome</keyword>
<comment type="caution">
    <text evidence="3">The sequence shown here is derived from an EMBL/GenBank/DDBJ whole genome shotgun (WGS) entry which is preliminary data.</text>
</comment>
<organism evidence="3 4">
    <name type="scientific">Zasmidium cellare</name>
    <name type="common">Wine cellar mold</name>
    <name type="synonym">Racodium cellare</name>
    <dbReference type="NCBI Taxonomy" id="395010"/>
    <lineage>
        <taxon>Eukaryota</taxon>
        <taxon>Fungi</taxon>
        <taxon>Dikarya</taxon>
        <taxon>Ascomycota</taxon>
        <taxon>Pezizomycotina</taxon>
        <taxon>Dothideomycetes</taxon>
        <taxon>Dothideomycetidae</taxon>
        <taxon>Mycosphaerellales</taxon>
        <taxon>Mycosphaerellaceae</taxon>
        <taxon>Zasmidium</taxon>
    </lineage>
</organism>
<sequence>MGSTNTKAPSTCHAGYRKPTTIVGTVEAPRGHDIGPSHTAQMTALNNKVQFERTTQGAMEGHIKIQEKEKEYLCLKIQRLDRQMERARQEHDVQLLKQYAQQQEMQVNVAEDKLYERHGIQYLYTVERAGAKRRIVEIDTPARERSPSPPKAPRRPSSFDDKLESSSNGSKTSEEIKSSPANSPQTTCAGFVDLSDTSTDTEDEL</sequence>
<gene>
    <name evidence="3" type="ORF">PRZ48_008756</name>
</gene>
<feature type="compositionally biased region" description="Polar residues" evidence="2">
    <location>
        <begin position="179"/>
        <end position="188"/>
    </location>
</feature>
<proteinExistence type="predicted"/>
<accession>A0ABR0EGC7</accession>
<keyword evidence="1" id="KW-0175">Coiled coil</keyword>
<feature type="compositionally biased region" description="Basic and acidic residues" evidence="2">
    <location>
        <begin position="137"/>
        <end position="146"/>
    </location>
</feature>
<dbReference type="EMBL" id="JAXOVC010000006">
    <property type="protein sequence ID" value="KAK4500567.1"/>
    <property type="molecule type" value="Genomic_DNA"/>
</dbReference>
<evidence type="ECO:0000313" key="4">
    <source>
        <dbReference type="Proteomes" id="UP001305779"/>
    </source>
</evidence>